<dbReference type="OrthoDB" id="101477at2759"/>
<proteinExistence type="predicted"/>
<protein>
    <submittedName>
        <fullName evidence="1">Uncharacterized protein</fullName>
    </submittedName>
</protein>
<reference evidence="1 2" key="1">
    <citation type="journal article" date="2017" name="Genome Biol. Evol.">
        <title>Phytophthora megakarya and P. palmivora, closely related causal agents of cacao black pod rot, underwent increases in genome sizes and gene numbers by different mechanisms.</title>
        <authorList>
            <person name="Ali S.S."/>
            <person name="Shao J."/>
            <person name="Lary D.J."/>
            <person name="Kronmiller B."/>
            <person name="Shen D."/>
            <person name="Strem M.D."/>
            <person name="Amoako-Attah I."/>
            <person name="Akrofi A.Y."/>
            <person name="Begoude B.A."/>
            <person name="Ten Hoopen G.M."/>
            <person name="Coulibaly K."/>
            <person name="Kebe B.I."/>
            <person name="Melnick R.L."/>
            <person name="Guiltinan M.J."/>
            <person name="Tyler B.M."/>
            <person name="Meinhardt L.W."/>
            <person name="Bailey B.A."/>
        </authorList>
    </citation>
    <scope>NUCLEOTIDE SEQUENCE [LARGE SCALE GENOMIC DNA]</scope>
    <source>
        <strain evidence="2">sbr112.9</strain>
    </source>
</reference>
<keyword evidence="2" id="KW-1185">Reference proteome</keyword>
<dbReference type="EMBL" id="NCKW01015585">
    <property type="protein sequence ID" value="POM62389.1"/>
    <property type="molecule type" value="Genomic_DNA"/>
</dbReference>
<evidence type="ECO:0000313" key="1">
    <source>
        <dbReference type="EMBL" id="POM62389.1"/>
    </source>
</evidence>
<organism evidence="1 2">
    <name type="scientific">Phytophthora palmivora</name>
    <dbReference type="NCBI Taxonomy" id="4796"/>
    <lineage>
        <taxon>Eukaryota</taxon>
        <taxon>Sar</taxon>
        <taxon>Stramenopiles</taxon>
        <taxon>Oomycota</taxon>
        <taxon>Peronosporomycetes</taxon>
        <taxon>Peronosporales</taxon>
        <taxon>Peronosporaceae</taxon>
        <taxon>Phytophthora</taxon>
    </lineage>
</organism>
<dbReference type="Proteomes" id="UP000237271">
    <property type="component" value="Unassembled WGS sequence"/>
</dbReference>
<accession>A0A2P4XA38</accession>
<gene>
    <name evidence="1" type="ORF">PHPALM_28464</name>
</gene>
<dbReference type="AlphaFoldDB" id="A0A2P4XA38"/>
<name>A0A2P4XA38_9STRA</name>
<evidence type="ECO:0000313" key="2">
    <source>
        <dbReference type="Proteomes" id="UP000237271"/>
    </source>
</evidence>
<comment type="caution">
    <text evidence="1">The sequence shown here is derived from an EMBL/GenBank/DDBJ whole genome shotgun (WGS) entry which is preliminary data.</text>
</comment>
<sequence>MLAEFVEIVRGQTAHDYRPNNGLVPDGYQNFDNLPAIAREGDKVYLKKTPPRYRLRQPNHGSTRCRGNILPMNKRKEQDVWRCLVLDADLLDQWSEIIIGLFGVVDKGGNDASMSRLTTHESSNQSSFRNISIHSNSVYLFAGQIELYNILVIKLSARFGTFYRILRDCQTFNVTNALFTFISAQRFRCGPPNQAIVEQSERSMLIRLGNSWKTTYRLRFSVSHVTGPDYDRCCAGSRISANPVCTTLHGETAKVGVQGMSDIW</sequence>